<keyword evidence="3" id="KW-1185">Reference proteome</keyword>
<feature type="compositionally biased region" description="Basic residues" evidence="1">
    <location>
        <begin position="459"/>
        <end position="471"/>
    </location>
</feature>
<evidence type="ECO:0000256" key="1">
    <source>
        <dbReference type="SAM" id="MobiDB-lite"/>
    </source>
</evidence>
<protein>
    <recommendedName>
        <fullName evidence="4">DUF2252 domain-containing protein</fullName>
    </recommendedName>
</protein>
<comment type="caution">
    <text evidence="2">The sequence shown here is derived from an EMBL/GenBank/DDBJ whole genome shotgun (WGS) entry which is preliminary data.</text>
</comment>
<accession>A0A917LXX1</accession>
<dbReference type="RefSeq" id="WP_188552425.1">
    <property type="nucleotide sequence ID" value="NZ_BMGT01000001.1"/>
</dbReference>
<dbReference type="PANTHER" id="PTHR39441">
    <property type="entry name" value="DUF2252 DOMAIN-CONTAINING PROTEIN"/>
    <property type="match status" value="1"/>
</dbReference>
<proteinExistence type="predicted"/>
<dbReference type="Proteomes" id="UP000647241">
    <property type="component" value="Unassembled WGS sequence"/>
</dbReference>
<reference evidence="2" key="1">
    <citation type="journal article" date="2014" name="Int. J. Syst. Evol. Microbiol.">
        <title>Complete genome sequence of Corynebacterium casei LMG S-19264T (=DSM 44701T), isolated from a smear-ripened cheese.</title>
        <authorList>
            <consortium name="US DOE Joint Genome Institute (JGI-PGF)"/>
            <person name="Walter F."/>
            <person name="Albersmeier A."/>
            <person name="Kalinowski J."/>
            <person name="Ruckert C."/>
        </authorList>
    </citation>
    <scope>NUCLEOTIDE SEQUENCE</scope>
    <source>
        <strain evidence="2">CGMCC 1.12997</strain>
    </source>
</reference>
<dbReference type="InterPro" id="IPR018721">
    <property type="entry name" value="DUF2252"/>
</dbReference>
<dbReference type="Pfam" id="PF10009">
    <property type="entry name" value="DUF2252"/>
    <property type="match status" value="1"/>
</dbReference>
<evidence type="ECO:0000313" key="3">
    <source>
        <dbReference type="Proteomes" id="UP000647241"/>
    </source>
</evidence>
<sequence length="471" mass="52824">MTKTLGVKERFVLGQERRKQIRRTVHAEWKAGERREDPLKLMAASMRGRVPALVTLKYERMALSPFGYFRGAVPVMAYDLSLVGNTGILSQLCGDAHVRNLGAYAGPDGRLVFDINDFDETIVGPFEWDVKRMATSLILAGREAGVKSAHCNDAAAVFLERYRYCITAFARMPLLEMARYQVHRLKNVSPVEGILRMAERATPMHTLSELTEVEKAAHQQQEGRIFKTMPPVLTRVKGQEAERVVASLELYAESLLRERRHLFSQYRPVDVAFKVVGTGSVGLRDYCVYMEGNGVKDPLFIQIKEEVASAYAPYIGHVNGGKGLSNHRGKYHQGRRAVEGERAMQMQSDPFLGWTTIDGREYMVRQLNDHKASIQLTDLKAGLLEYASVCGELLARGHGRSGDCLMLGGYLGKSARFDEAVVKFAEAYANQTEKDWHELVQSMKKTGKHPAKKSETKTTKKKAASRRATHQ</sequence>
<dbReference type="EMBL" id="BMGT01000001">
    <property type="protein sequence ID" value="GGG65083.1"/>
    <property type="molecule type" value="Genomic_DNA"/>
</dbReference>
<evidence type="ECO:0008006" key="4">
    <source>
        <dbReference type="Google" id="ProtNLM"/>
    </source>
</evidence>
<organism evidence="2 3">
    <name type="scientific">Edaphobacter dinghuensis</name>
    <dbReference type="NCBI Taxonomy" id="1560005"/>
    <lineage>
        <taxon>Bacteria</taxon>
        <taxon>Pseudomonadati</taxon>
        <taxon>Acidobacteriota</taxon>
        <taxon>Terriglobia</taxon>
        <taxon>Terriglobales</taxon>
        <taxon>Acidobacteriaceae</taxon>
        <taxon>Edaphobacter</taxon>
    </lineage>
</organism>
<feature type="region of interest" description="Disordered" evidence="1">
    <location>
        <begin position="439"/>
        <end position="471"/>
    </location>
</feature>
<evidence type="ECO:0000313" key="2">
    <source>
        <dbReference type="EMBL" id="GGG65083.1"/>
    </source>
</evidence>
<name>A0A917LXX1_9BACT</name>
<dbReference type="AlphaFoldDB" id="A0A917LXX1"/>
<reference evidence="2" key="2">
    <citation type="submission" date="2020-09" db="EMBL/GenBank/DDBJ databases">
        <authorList>
            <person name="Sun Q."/>
            <person name="Zhou Y."/>
        </authorList>
    </citation>
    <scope>NUCLEOTIDE SEQUENCE</scope>
    <source>
        <strain evidence="2">CGMCC 1.12997</strain>
    </source>
</reference>
<dbReference type="PANTHER" id="PTHR39441:SF1">
    <property type="entry name" value="DUF2252 DOMAIN-CONTAINING PROTEIN"/>
    <property type="match status" value="1"/>
</dbReference>
<gene>
    <name evidence="2" type="ORF">GCM10011585_03390</name>
</gene>